<keyword evidence="3" id="KW-1185">Reference proteome</keyword>
<gene>
    <name evidence="2" type="ORF">PENFLA_c095G06093</name>
</gene>
<dbReference type="EMBL" id="MLQL01000095">
    <property type="protein sequence ID" value="OQE10080.1"/>
    <property type="molecule type" value="Genomic_DNA"/>
</dbReference>
<reference evidence="3" key="1">
    <citation type="journal article" date="2017" name="Nat. Microbiol.">
        <title>Global analysis of biosynthetic gene clusters reveals vast potential of secondary metabolite production in Penicillium species.</title>
        <authorList>
            <person name="Nielsen J.C."/>
            <person name="Grijseels S."/>
            <person name="Prigent S."/>
            <person name="Ji B."/>
            <person name="Dainat J."/>
            <person name="Nielsen K.F."/>
            <person name="Frisvad J.C."/>
            <person name="Workman M."/>
            <person name="Nielsen J."/>
        </authorList>
    </citation>
    <scope>NUCLEOTIDE SEQUENCE [LARGE SCALE GENOMIC DNA]</scope>
    <source>
        <strain evidence="3">IBT 14082</strain>
    </source>
</reference>
<evidence type="ECO:0000313" key="2">
    <source>
        <dbReference type="EMBL" id="OQE10080.1"/>
    </source>
</evidence>
<dbReference type="OrthoDB" id="3261222at2759"/>
<sequence length="111" mass="12806">MSGRTETRTPEPPDRDEHEGSHPRLARPKRTTRPPNNYAREQEIDTEQRNTRSQRRKKNQGKPVAQSEAVPSDSKPKEAEEMYHRALAGYEKDLAHLISTNVPQMSHNRLP</sequence>
<accession>A0A1V6S8I0</accession>
<feature type="compositionally biased region" description="Basic and acidic residues" evidence="1">
    <location>
        <begin position="1"/>
        <end position="22"/>
    </location>
</feature>
<dbReference type="AlphaFoldDB" id="A0A1V6S8I0"/>
<comment type="caution">
    <text evidence="2">The sequence shown here is derived from an EMBL/GenBank/DDBJ whole genome shotgun (WGS) entry which is preliminary data.</text>
</comment>
<protein>
    <submittedName>
        <fullName evidence="2">Uncharacterized protein</fullName>
    </submittedName>
</protein>
<feature type="compositionally biased region" description="Basic and acidic residues" evidence="1">
    <location>
        <begin position="40"/>
        <end position="50"/>
    </location>
</feature>
<evidence type="ECO:0000313" key="3">
    <source>
        <dbReference type="Proteomes" id="UP000191342"/>
    </source>
</evidence>
<name>A0A1V6S8I0_9EURO</name>
<dbReference type="STRING" id="254877.A0A1V6S8I0"/>
<organism evidence="2 3">
    <name type="scientific">Penicillium flavigenum</name>
    <dbReference type="NCBI Taxonomy" id="254877"/>
    <lineage>
        <taxon>Eukaryota</taxon>
        <taxon>Fungi</taxon>
        <taxon>Dikarya</taxon>
        <taxon>Ascomycota</taxon>
        <taxon>Pezizomycotina</taxon>
        <taxon>Eurotiomycetes</taxon>
        <taxon>Eurotiomycetidae</taxon>
        <taxon>Eurotiales</taxon>
        <taxon>Aspergillaceae</taxon>
        <taxon>Penicillium</taxon>
    </lineage>
</organism>
<evidence type="ECO:0000256" key="1">
    <source>
        <dbReference type="SAM" id="MobiDB-lite"/>
    </source>
</evidence>
<dbReference type="Proteomes" id="UP000191342">
    <property type="component" value="Unassembled WGS sequence"/>
</dbReference>
<feature type="compositionally biased region" description="Basic and acidic residues" evidence="1">
    <location>
        <begin position="74"/>
        <end position="85"/>
    </location>
</feature>
<feature type="region of interest" description="Disordered" evidence="1">
    <location>
        <begin position="1"/>
        <end position="85"/>
    </location>
</feature>
<proteinExistence type="predicted"/>